<evidence type="ECO:0000313" key="2">
    <source>
        <dbReference type="EMBL" id="OGB89535.1"/>
    </source>
</evidence>
<organism evidence="2 3">
    <name type="scientific">candidate division WOR-1 bacterium RIFCSPHIGHO2_01_FULL_53_15</name>
    <dbReference type="NCBI Taxonomy" id="1802564"/>
    <lineage>
        <taxon>Bacteria</taxon>
        <taxon>Bacillati</taxon>
        <taxon>Saganbacteria</taxon>
    </lineage>
</organism>
<comment type="caution">
    <text evidence="2">The sequence shown here is derived from an EMBL/GenBank/DDBJ whole genome shotgun (WGS) entry which is preliminary data.</text>
</comment>
<evidence type="ECO:0000256" key="1">
    <source>
        <dbReference type="SAM" id="Phobius"/>
    </source>
</evidence>
<name>A0A1F4Q0Q6_UNCSA</name>
<gene>
    <name evidence="2" type="ORF">A2625_01270</name>
</gene>
<accession>A0A1F4Q0Q6</accession>
<dbReference type="EMBL" id="METM01000023">
    <property type="protein sequence ID" value="OGB89535.1"/>
    <property type="molecule type" value="Genomic_DNA"/>
</dbReference>
<evidence type="ECO:0000313" key="3">
    <source>
        <dbReference type="Proteomes" id="UP000178724"/>
    </source>
</evidence>
<dbReference type="Proteomes" id="UP000178724">
    <property type="component" value="Unassembled WGS sequence"/>
</dbReference>
<dbReference type="AlphaFoldDB" id="A0A1F4Q0Q6"/>
<proteinExistence type="predicted"/>
<keyword evidence="1" id="KW-0812">Transmembrane</keyword>
<feature type="transmembrane region" description="Helical" evidence="1">
    <location>
        <begin position="25"/>
        <end position="41"/>
    </location>
</feature>
<keyword evidence="1" id="KW-1133">Transmembrane helix</keyword>
<reference evidence="2 3" key="1">
    <citation type="journal article" date="2016" name="Nat. Commun.">
        <title>Thousands of microbial genomes shed light on interconnected biogeochemical processes in an aquifer system.</title>
        <authorList>
            <person name="Anantharaman K."/>
            <person name="Brown C.T."/>
            <person name="Hug L.A."/>
            <person name="Sharon I."/>
            <person name="Castelle C.J."/>
            <person name="Probst A.J."/>
            <person name="Thomas B.C."/>
            <person name="Singh A."/>
            <person name="Wilkins M.J."/>
            <person name="Karaoz U."/>
            <person name="Brodie E.L."/>
            <person name="Williams K.H."/>
            <person name="Hubbard S.S."/>
            <person name="Banfield J.F."/>
        </authorList>
    </citation>
    <scope>NUCLEOTIDE SEQUENCE [LARGE SCALE GENOMIC DNA]</scope>
</reference>
<protein>
    <submittedName>
        <fullName evidence="2">Uncharacterized protein</fullName>
    </submittedName>
</protein>
<keyword evidence="1" id="KW-0472">Membrane</keyword>
<sequence>MALRDWQIGCHLEFNIILEEQVKKILFGALIVAGFFFLLTLSSDAESYRIGVTVKYKNGVLAAGAPTKLWKSPDRSNDSLLVERKVTGKNGKVTFSFDTISLSQAEYTKWTAAKVTSLNPILLYIEAKGEGKRDLYWRPWPRKKVAAPDSSGYSDNTIVLDYNK</sequence>